<protein>
    <recommendedName>
        <fullName evidence="1">non-specific serine/threonine protein kinase</fullName>
        <ecNumber evidence="1">2.7.11.1</ecNumber>
    </recommendedName>
</protein>
<dbReference type="InterPro" id="IPR011009">
    <property type="entry name" value="Kinase-like_dom_sf"/>
</dbReference>
<evidence type="ECO:0000256" key="6">
    <source>
        <dbReference type="ARBA" id="ARBA00022840"/>
    </source>
</evidence>
<dbReference type="PANTHER" id="PTHR11042:SF160">
    <property type="entry name" value="EUKARYOTIC TRANSLATION INITIATION FACTOR 2-ALPHA KINASE 1"/>
    <property type="match status" value="1"/>
</dbReference>
<dbReference type="Gene3D" id="1.10.510.10">
    <property type="entry name" value="Transferase(Phosphotransferase) domain 1"/>
    <property type="match status" value="1"/>
</dbReference>
<evidence type="ECO:0000256" key="2">
    <source>
        <dbReference type="ARBA" id="ARBA00022527"/>
    </source>
</evidence>
<dbReference type="PANTHER" id="PTHR11042">
    <property type="entry name" value="EUKARYOTIC TRANSLATION INITIATION FACTOR 2-ALPHA KINASE EIF2-ALPHA KINASE -RELATED"/>
    <property type="match status" value="1"/>
</dbReference>
<name>A0A812MQ27_9DINO</name>
<keyword evidence="3" id="KW-0808">Transferase</keyword>
<keyword evidence="4" id="KW-0547">Nucleotide-binding</keyword>
<evidence type="ECO:0000256" key="7">
    <source>
        <dbReference type="ARBA" id="ARBA00023193"/>
    </source>
</evidence>
<keyword evidence="10" id="KW-1185">Reference proteome</keyword>
<accession>A0A812MQ27</accession>
<reference evidence="9" key="1">
    <citation type="submission" date="2021-02" db="EMBL/GenBank/DDBJ databases">
        <authorList>
            <person name="Dougan E. K."/>
            <person name="Rhodes N."/>
            <person name="Thang M."/>
            <person name="Chan C."/>
        </authorList>
    </citation>
    <scope>NUCLEOTIDE SEQUENCE</scope>
</reference>
<dbReference type="GO" id="GO:0005634">
    <property type="term" value="C:nucleus"/>
    <property type="evidence" value="ECO:0007669"/>
    <property type="project" value="TreeGrafter"/>
</dbReference>
<evidence type="ECO:0000313" key="10">
    <source>
        <dbReference type="Proteomes" id="UP000604046"/>
    </source>
</evidence>
<gene>
    <name evidence="9" type="primary">cdk1</name>
    <name evidence="9" type="ORF">SNAT2548_LOCUS13618</name>
</gene>
<evidence type="ECO:0000313" key="9">
    <source>
        <dbReference type="EMBL" id="CAE7260580.1"/>
    </source>
</evidence>
<dbReference type="Pfam" id="PF00069">
    <property type="entry name" value="Pkinase"/>
    <property type="match status" value="1"/>
</dbReference>
<dbReference type="GO" id="GO:0017148">
    <property type="term" value="P:negative regulation of translation"/>
    <property type="evidence" value="ECO:0007669"/>
    <property type="project" value="UniProtKB-KW"/>
</dbReference>
<sequence length="416" mass="47443">MLCTVFTYRSLNSAAASSYQQLRNSQLQKKPAIEKTLQERLQEARLPKHMRGGNEHYKEQLSQREAELLQRARKAMGWQRLVYEAFPDSWQAGPFAVSCAGLYITKIKPPGEEAHGSTQQDGEGAPLWQRRMAGAFALGPIPSVLRPALDSGAQQALFDAGAGRWLLHWKGKVPTATADEHAAYHATHISAALAHHHNLPQPTQRTKEPRQAAVFHPALASCRARRQSRERAKIQGHGRDMQHPSVALDCHACSNTWSWEVVVQFVQRGIEEEWLEERTEEVPLQDLTRFDLAVGLALHMLEVSAQFQRVLDIRRKFKEMLTGLRYVHHQGLIHRNLKPDNLFLDRSGTVKIGDFTTTRLLDIPFQVYTPEDPKERDRSGREMRRLWYRARGARFTHLVGMLWVVGLRLHYLAGDT</sequence>
<evidence type="ECO:0000256" key="1">
    <source>
        <dbReference type="ARBA" id="ARBA00012513"/>
    </source>
</evidence>
<evidence type="ECO:0000259" key="8">
    <source>
        <dbReference type="PROSITE" id="PS50011"/>
    </source>
</evidence>
<dbReference type="AlphaFoldDB" id="A0A812MQ27"/>
<evidence type="ECO:0000256" key="4">
    <source>
        <dbReference type="ARBA" id="ARBA00022741"/>
    </source>
</evidence>
<keyword evidence="7" id="KW-0652">Protein synthesis inhibitor</keyword>
<comment type="caution">
    <text evidence="9">The sequence shown here is derived from an EMBL/GenBank/DDBJ whole genome shotgun (WGS) entry which is preliminary data.</text>
</comment>
<evidence type="ECO:0000256" key="5">
    <source>
        <dbReference type="ARBA" id="ARBA00022777"/>
    </source>
</evidence>
<dbReference type="PROSITE" id="PS50011">
    <property type="entry name" value="PROTEIN_KINASE_DOM"/>
    <property type="match status" value="1"/>
</dbReference>
<dbReference type="InterPro" id="IPR050339">
    <property type="entry name" value="CC_SR_Kinase"/>
</dbReference>
<organism evidence="9 10">
    <name type="scientific">Symbiodinium natans</name>
    <dbReference type="NCBI Taxonomy" id="878477"/>
    <lineage>
        <taxon>Eukaryota</taxon>
        <taxon>Sar</taxon>
        <taxon>Alveolata</taxon>
        <taxon>Dinophyceae</taxon>
        <taxon>Suessiales</taxon>
        <taxon>Symbiodiniaceae</taxon>
        <taxon>Symbiodinium</taxon>
    </lineage>
</organism>
<dbReference type="EC" id="2.7.11.1" evidence="1"/>
<keyword evidence="5" id="KW-0418">Kinase</keyword>
<dbReference type="InterPro" id="IPR000719">
    <property type="entry name" value="Prot_kinase_dom"/>
</dbReference>
<evidence type="ECO:0000256" key="3">
    <source>
        <dbReference type="ARBA" id="ARBA00022679"/>
    </source>
</evidence>
<dbReference type="Proteomes" id="UP000604046">
    <property type="component" value="Unassembled WGS sequence"/>
</dbReference>
<keyword evidence="2" id="KW-0723">Serine/threonine-protein kinase</keyword>
<dbReference type="EMBL" id="CAJNDS010001447">
    <property type="protein sequence ID" value="CAE7260580.1"/>
    <property type="molecule type" value="Genomic_DNA"/>
</dbReference>
<dbReference type="GO" id="GO:0005737">
    <property type="term" value="C:cytoplasm"/>
    <property type="evidence" value="ECO:0007669"/>
    <property type="project" value="TreeGrafter"/>
</dbReference>
<proteinExistence type="predicted"/>
<keyword evidence="6" id="KW-0067">ATP-binding</keyword>
<dbReference type="GO" id="GO:0005524">
    <property type="term" value="F:ATP binding"/>
    <property type="evidence" value="ECO:0007669"/>
    <property type="project" value="UniProtKB-KW"/>
</dbReference>
<dbReference type="GO" id="GO:0004694">
    <property type="term" value="F:eukaryotic translation initiation factor 2alpha kinase activity"/>
    <property type="evidence" value="ECO:0007669"/>
    <property type="project" value="TreeGrafter"/>
</dbReference>
<dbReference type="OrthoDB" id="4062651at2759"/>
<dbReference type="SUPFAM" id="SSF56112">
    <property type="entry name" value="Protein kinase-like (PK-like)"/>
    <property type="match status" value="1"/>
</dbReference>
<feature type="domain" description="Protein kinase" evidence="8">
    <location>
        <begin position="154"/>
        <end position="416"/>
    </location>
</feature>